<evidence type="ECO:0000256" key="3">
    <source>
        <dbReference type="ARBA" id="ARBA00038858"/>
    </source>
</evidence>
<comment type="similarity">
    <text evidence="2 4">Belongs to the UDP-N-acetylglucosamine 2-epimerase family.</text>
</comment>
<accession>K7YX44</accession>
<dbReference type="SUPFAM" id="SSF53756">
    <property type="entry name" value="UDP-Glycosyltransferase/glycogen phosphorylase"/>
    <property type="match status" value="1"/>
</dbReference>
<dbReference type="STRING" id="1069642.Bdt_2570"/>
<dbReference type="Proteomes" id="UP000010074">
    <property type="component" value="Chromosome"/>
</dbReference>
<organism evidence="6 7">
    <name type="scientific">Bdellovibrio bacteriovorus str. Tiberius</name>
    <dbReference type="NCBI Taxonomy" id="1069642"/>
    <lineage>
        <taxon>Bacteria</taxon>
        <taxon>Pseudomonadati</taxon>
        <taxon>Bdellovibrionota</taxon>
        <taxon>Bdellovibrionia</taxon>
        <taxon>Bdellovibrionales</taxon>
        <taxon>Pseudobdellovibrionaceae</taxon>
        <taxon>Bdellovibrio</taxon>
    </lineage>
</organism>
<feature type="domain" description="UDP-N-acetylglucosamine 2-epimerase" evidence="5">
    <location>
        <begin position="3"/>
        <end position="341"/>
    </location>
</feature>
<dbReference type="PANTHER" id="PTHR43174:SF2">
    <property type="entry name" value="UDP-N-ACETYLGLUCOSAMINE 2-EPIMERASE"/>
    <property type="match status" value="1"/>
</dbReference>
<dbReference type="KEGG" id="bbat:Bdt_2570"/>
<dbReference type="InterPro" id="IPR003331">
    <property type="entry name" value="UDP_GlcNAc_Epimerase_2_dom"/>
</dbReference>
<evidence type="ECO:0000313" key="6">
    <source>
        <dbReference type="EMBL" id="AFY02253.1"/>
    </source>
</evidence>
<dbReference type="HOGENOM" id="CLU_041674_1_0_7"/>
<dbReference type="EMBL" id="CP002930">
    <property type="protein sequence ID" value="AFY02253.1"/>
    <property type="molecule type" value="Genomic_DNA"/>
</dbReference>
<gene>
    <name evidence="6" type="primary">capG</name>
    <name evidence="6" type="ORF">Bdt_2570</name>
</gene>
<evidence type="ECO:0000256" key="2">
    <source>
        <dbReference type="ARBA" id="ARBA00038209"/>
    </source>
</evidence>
<dbReference type="NCBIfam" id="TIGR00236">
    <property type="entry name" value="wecB"/>
    <property type="match status" value="1"/>
</dbReference>
<dbReference type="InterPro" id="IPR029767">
    <property type="entry name" value="WecB-like"/>
</dbReference>
<keyword evidence="1 4" id="KW-0413">Isomerase</keyword>
<evidence type="ECO:0000256" key="1">
    <source>
        <dbReference type="ARBA" id="ARBA00023235"/>
    </source>
</evidence>
<dbReference type="CDD" id="cd03786">
    <property type="entry name" value="GTB_UDP-GlcNAc_2-Epimerase"/>
    <property type="match status" value="1"/>
</dbReference>
<dbReference type="AlphaFoldDB" id="K7YX44"/>
<dbReference type="Pfam" id="PF02350">
    <property type="entry name" value="Epimerase_2"/>
    <property type="match status" value="1"/>
</dbReference>
<dbReference type="EC" id="5.1.3.14" evidence="3"/>
<proteinExistence type="inferred from homology"/>
<dbReference type="GO" id="GO:0008761">
    <property type="term" value="F:UDP-N-acetylglucosamine 2-epimerase activity"/>
    <property type="evidence" value="ECO:0007669"/>
    <property type="project" value="UniProtKB-EC"/>
</dbReference>
<reference evidence="6 7" key="1">
    <citation type="journal article" date="2012" name="BMC Genomics">
        <title>Genome analysis of a simultaneously predatory and prey-independent, novel Bdellovibrio bacteriovorus from the River Tiber, supports in silico predictions of both ancient and recent lateral gene transfer from diverse bacteria.</title>
        <authorList>
            <person name="Hobley L."/>
            <person name="Lerner T.R."/>
            <person name="Williams L.E."/>
            <person name="Lambert C."/>
            <person name="Till R."/>
            <person name="Milner D.S."/>
            <person name="Basford S.M."/>
            <person name="Capeness M.J."/>
            <person name="Fenton A.K."/>
            <person name="Atterbury R.J."/>
            <person name="Harris M.A."/>
            <person name="Sockett R.E."/>
        </authorList>
    </citation>
    <scope>NUCLEOTIDE SEQUENCE [LARGE SCALE GENOMIC DNA]</scope>
    <source>
        <strain evidence="6 7">Tiberius</strain>
    </source>
</reference>
<name>K7YX44_BDEBC</name>
<evidence type="ECO:0000259" key="5">
    <source>
        <dbReference type="Pfam" id="PF02350"/>
    </source>
</evidence>
<dbReference type="PATRIC" id="fig|1069642.3.peg.2545"/>
<evidence type="ECO:0000313" key="7">
    <source>
        <dbReference type="Proteomes" id="UP000010074"/>
    </source>
</evidence>
<evidence type="ECO:0000256" key="4">
    <source>
        <dbReference type="RuleBase" id="RU003513"/>
    </source>
</evidence>
<sequence>MLRPLLNFFQIEPDFDLDLMRPGQSLADISTSVMKGLHDYLSNNKVDGILVQGDTTTCFIAGLVAFYHRIPIIHVEAGLRSGDINSPFPEEFNRKATGLLAKFHFAPTETSRENLLKEHYPSDDIYVTGNTGIDTLFEVRKRLQKSDIYNQELNERFAFLDPLKKLILVTVHRRESFGTPMEEVMKGLVALSERQDVEILIPLHMNPQVRASARKIFGDRARWIDKGLPVNPGESKIWLCEPIDYVPFVYLMEKAHKIITDSGGVQEEAPSLGKPILVAREKTERPEAIAAGTSMLIPLQEKAFFNTATQVLDTPEIFERMSQAKNPFGDGKASERILEVLADKL</sequence>
<dbReference type="Gene3D" id="3.40.50.2000">
    <property type="entry name" value="Glycogen Phosphorylase B"/>
    <property type="match status" value="2"/>
</dbReference>
<protein>
    <recommendedName>
        <fullName evidence="3">UDP-N-acetylglucosamine 2-epimerase (non-hydrolyzing)</fullName>
        <ecNumber evidence="3">5.1.3.14</ecNumber>
    </recommendedName>
</protein>
<dbReference type="PANTHER" id="PTHR43174">
    <property type="entry name" value="UDP-N-ACETYLGLUCOSAMINE 2-EPIMERASE"/>
    <property type="match status" value="1"/>
</dbReference>